<reference evidence="11" key="1">
    <citation type="submission" date="2020-08" db="EMBL/GenBank/DDBJ databases">
        <title>Lacibacter sp. S13-6-6 genome sequencing.</title>
        <authorList>
            <person name="Jin L."/>
        </authorList>
    </citation>
    <scope>NUCLEOTIDE SEQUENCE [LARGE SCALE GENOMIC DNA]</scope>
    <source>
        <strain evidence="11">S13-6-6</strain>
    </source>
</reference>
<dbReference type="InterPro" id="IPR036942">
    <property type="entry name" value="Beta-barrel_TonB_sf"/>
</dbReference>
<feature type="domain" description="Secretin/TonB short N-terminal" evidence="9">
    <location>
        <begin position="46"/>
        <end position="98"/>
    </location>
</feature>
<dbReference type="InterPro" id="IPR008969">
    <property type="entry name" value="CarboxyPept-like_regulatory"/>
</dbReference>
<keyword evidence="10" id="KW-0675">Receptor</keyword>
<evidence type="ECO:0000256" key="1">
    <source>
        <dbReference type="ARBA" id="ARBA00004571"/>
    </source>
</evidence>
<dbReference type="Pfam" id="PF07715">
    <property type="entry name" value="Plug"/>
    <property type="match status" value="1"/>
</dbReference>
<dbReference type="RefSeq" id="WP_182805869.1">
    <property type="nucleotide sequence ID" value="NZ_CP060007.1"/>
</dbReference>
<evidence type="ECO:0000256" key="4">
    <source>
        <dbReference type="ARBA" id="ARBA00022692"/>
    </source>
</evidence>
<organism evidence="10 11">
    <name type="scientific">Lacibacter sediminis</name>
    <dbReference type="NCBI Taxonomy" id="2760713"/>
    <lineage>
        <taxon>Bacteria</taxon>
        <taxon>Pseudomonadati</taxon>
        <taxon>Bacteroidota</taxon>
        <taxon>Chitinophagia</taxon>
        <taxon>Chitinophagales</taxon>
        <taxon>Chitinophagaceae</taxon>
        <taxon>Lacibacter</taxon>
    </lineage>
</organism>
<evidence type="ECO:0000256" key="7">
    <source>
        <dbReference type="PROSITE-ProRule" id="PRU01360"/>
    </source>
</evidence>
<gene>
    <name evidence="10" type="ORF">H4075_08350</name>
</gene>
<dbReference type="Gene3D" id="2.60.40.1120">
    <property type="entry name" value="Carboxypeptidase-like, regulatory domain"/>
    <property type="match status" value="1"/>
</dbReference>
<keyword evidence="6 7" id="KW-0998">Cell outer membrane</keyword>
<dbReference type="GO" id="GO:0009279">
    <property type="term" value="C:cell outer membrane"/>
    <property type="evidence" value="ECO:0007669"/>
    <property type="project" value="UniProtKB-SubCell"/>
</dbReference>
<protein>
    <submittedName>
        <fullName evidence="10">TonB-dependent receptor</fullName>
    </submittedName>
</protein>
<evidence type="ECO:0000259" key="9">
    <source>
        <dbReference type="SMART" id="SM00965"/>
    </source>
</evidence>
<evidence type="ECO:0000256" key="5">
    <source>
        <dbReference type="ARBA" id="ARBA00023136"/>
    </source>
</evidence>
<evidence type="ECO:0000313" key="10">
    <source>
        <dbReference type="EMBL" id="QNA46177.1"/>
    </source>
</evidence>
<dbReference type="Gene3D" id="2.40.170.20">
    <property type="entry name" value="TonB-dependent receptor, beta-barrel domain"/>
    <property type="match status" value="1"/>
</dbReference>
<dbReference type="NCBIfam" id="TIGR04056">
    <property type="entry name" value="OMP_RagA_SusC"/>
    <property type="match status" value="1"/>
</dbReference>
<evidence type="ECO:0000313" key="11">
    <source>
        <dbReference type="Proteomes" id="UP000515344"/>
    </source>
</evidence>
<comment type="subcellular location">
    <subcellularLocation>
        <location evidence="1 7">Cell outer membrane</location>
        <topology evidence="1 7">Multi-pass membrane protein</topology>
    </subcellularLocation>
</comment>
<dbReference type="InterPro" id="IPR037066">
    <property type="entry name" value="Plug_dom_sf"/>
</dbReference>
<dbReference type="Pfam" id="PF07660">
    <property type="entry name" value="STN"/>
    <property type="match status" value="1"/>
</dbReference>
<dbReference type="EMBL" id="CP060007">
    <property type="protein sequence ID" value="QNA46177.1"/>
    <property type="molecule type" value="Genomic_DNA"/>
</dbReference>
<keyword evidence="3 7" id="KW-1134">Transmembrane beta strand</keyword>
<evidence type="ECO:0000256" key="6">
    <source>
        <dbReference type="ARBA" id="ARBA00023237"/>
    </source>
</evidence>
<dbReference type="PROSITE" id="PS52016">
    <property type="entry name" value="TONB_DEPENDENT_REC_3"/>
    <property type="match status" value="1"/>
</dbReference>
<sequence length="1119" mass="124051">MKLTIMLVVLCTFHASAGLTAQTITLKIQNTEISQVLNSIQKQGDFRFLYNSKLKDLKQKVSVEFENLNIREVMERLFAGTSLTYVQLENNLVAIRSSNPDEKDIRVTGKVTSETGEAISAASVILKGTNNGTVTDGDGNFAITVPENAVLIISAVGYLTTEVSVAGKQQLTVKLVQSTQKMDEVVVIGYGTASRRDLTGSIAKVKGEEIASQPNTNPLASLQSKVAGLNIVNTAIPGSAPDVRIRGTISVGTIRPVYIIDGIFSDNMDFVNPSEIESIEVLKDPSSLAIFGIKGAAGAILVTTKRAKVGQTNINFNTTFGVKNLVDKIQLANGDEFRSLLTFEANNRVADDPASNSLLSFVNNVGGPGMSAFPGNTDWIDAVTRTATFSTTNLSIDGSTDKNRFHFGLGYTYDEGLVKHVKYERLTMNINDEFKINRKWKVGFGIIGSKENLPYNSGALENARRSLPIVPTATKQFYTRNPYGVDSGYYDLYSNTPIIQNSETNPLATLEYNWNKRIDGRYRFVGNTFVDINITKDLNFRSTWYADMSFRNNREYTPLYYLYDPTATGSNQVFLRNSLTAVRQDIINTKAFQQDYIATYKKKFGDHSITATGGFTTYYSSYEQVSGTLSQRTQGVNIIPDEKRFWYLNTGFGDLKSIIPTGQSEYTTVSGLARVLYNYKNKYYLNGSFRRDGASQINREYSKKFQNFWAVGAAWEISKESFMDNQKVFDFLKLKASTGLLGNFTAQGKAYPAYPTFSTTSSAVFGDNLIPVYVPDYLFDPNLKWETVSSSEVGVEADMLNRRLHFEAAYYYKKTNDLIVLLEPSGILPTLTNNGSIENRGFEFVAGWTQQITKDMSFSIGGNLTTYANKVLHLEFAARKTISSSEQTPNQAETGFPIGYFYGLIADGIYQSYADILASPVNTINGGGVKPGDLKYRDLNKDGIINDKDRTMIGNPTPDFTYAINGTFRYKSFDLNVDFAGSYGNEIYRVWGTSEQKNSVYNYPKYYTQAWTAAGTSSTVPIVNQNHLVNRAPSTYGIEDGSYFRVRNLGLGYTFGKFPKVTGLKNLKLTFNVQNLMTWKRNLGYSPEFAGDAFSFGMDFGGAGSALPRVITFGLNANF</sequence>
<evidence type="ECO:0000256" key="8">
    <source>
        <dbReference type="SAM" id="SignalP"/>
    </source>
</evidence>
<dbReference type="InterPro" id="IPR012910">
    <property type="entry name" value="Plug_dom"/>
</dbReference>
<keyword evidence="11" id="KW-1185">Reference proteome</keyword>
<dbReference type="InterPro" id="IPR023996">
    <property type="entry name" value="TonB-dep_OMP_SusC/RagA"/>
</dbReference>
<dbReference type="KEGG" id="lacs:H4075_08350"/>
<evidence type="ECO:0000256" key="3">
    <source>
        <dbReference type="ARBA" id="ARBA00022452"/>
    </source>
</evidence>
<keyword evidence="5 7" id="KW-0472">Membrane</keyword>
<comment type="similarity">
    <text evidence="7">Belongs to the TonB-dependent receptor family.</text>
</comment>
<keyword evidence="2 7" id="KW-0813">Transport</keyword>
<dbReference type="SUPFAM" id="SSF49464">
    <property type="entry name" value="Carboxypeptidase regulatory domain-like"/>
    <property type="match status" value="1"/>
</dbReference>
<feature type="signal peptide" evidence="8">
    <location>
        <begin position="1"/>
        <end position="17"/>
    </location>
</feature>
<dbReference type="Gene3D" id="2.170.130.10">
    <property type="entry name" value="TonB-dependent receptor, plug domain"/>
    <property type="match status" value="1"/>
</dbReference>
<dbReference type="InterPro" id="IPR039426">
    <property type="entry name" value="TonB-dep_rcpt-like"/>
</dbReference>
<dbReference type="AlphaFoldDB" id="A0A7G5XL24"/>
<dbReference type="Pfam" id="PF13715">
    <property type="entry name" value="CarbopepD_reg_2"/>
    <property type="match status" value="1"/>
</dbReference>
<dbReference type="SMART" id="SM00965">
    <property type="entry name" value="STN"/>
    <property type="match status" value="1"/>
</dbReference>
<feature type="chain" id="PRO_5028869129" evidence="8">
    <location>
        <begin position="18"/>
        <end position="1119"/>
    </location>
</feature>
<proteinExistence type="inferred from homology"/>
<dbReference type="InterPro" id="IPR023997">
    <property type="entry name" value="TonB-dep_OMP_SusC/RagA_CS"/>
</dbReference>
<name>A0A7G5XL24_9BACT</name>
<keyword evidence="4 7" id="KW-0812">Transmembrane</keyword>
<accession>A0A7G5XL24</accession>
<dbReference type="NCBIfam" id="TIGR04057">
    <property type="entry name" value="SusC_RagA_signa"/>
    <property type="match status" value="1"/>
</dbReference>
<evidence type="ECO:0000256" key="2">
    <source>
        <dbReference type="ARBA" id="ARBA00022448"/>
    </source>
</evidence>
<dbReference type="SUPFAM" id="SSF56935">
    <property type="entry name" value="Porins"/>
    <property type="match status" value="1"/>
</dbReference>
<keyword evidence="8" id="KW-0732">Signal</keyword>
<dbReference type="Proteomes" id="UP000515344">
    <property type="component" value="Chromosome"/>
</dbReference>
<dbReference type="InterPro" id="IPR011662">
    <property type="entry name" value="Secretin/TonB_short_N"/>
</dbReference>